<feature type="non-terminal residue" evidence="1">
    <location>
        <position position="71"/>
    </location>
</feature>
<sequence length="71" mass="8356">MKKIPFLQDTVKVVGNYVKITSSIWLAVFRSKRQYTLFQIVHSEYMPVTLCQIQEATPDAIEWIKRLNVQL</sequence>
<organism evidence="1 2">
    <name type="scientific">Pseudolycoriella hygida</name>
    <dbReference type="NCBI Taxonomy" id="35572"/>
    <lineage>
        <taxon>Eukaryota</taxon>
        <taxon>Metazoa</taxon>
        <taxon>Ecdysozoa</taxon>
        <taxon>Arthropoda</taxon>
        <taxon>Hexapoda</taxon>
        <taxon>Insecta</taxon>
        <taxon>Pterygota</taxon>
        <taxon>Neoptera</taxon>
        <taxon>Endopterygota</taxon>
        <taxon>Diptera</taxon>
        <taxon>Nematocera</taxon>
        <taxon>Sciaroidea</taxon>
        <taxon>Sciaridae</taxon>
        <taxon>Pseudolycoriella</taxon>
    </lineage>
</organism>
<dbReference type="Proteomes" id="UP001151699">
    <property type="component" value="Chromosome A"/>
</dbReference>
<reference evidence="1" key="1">
    <citation type="submission" date="2022-07" db="EMBL/GenBank/DDBJ databases">
        <authorList>
            <person name="Trinca V."/>
            <person name="Uliana J.V.C."/>
            <person name="Torres T.T."/>
            <person name="Ward R.J."/>
            <person name="Monesi N."/>
        </authorList>
    </citation>
    <scope>NUCLEOTIDE SEQUENCE</scope>
    <source>
        <strain evidence="1">HSMRA1968</strain>
        <tissue evidence="1">Whole embryos</tissue>
    </source>
</reference>
<gene>
    <name evidence="1" type="ORF">Bhyg_02509</name>
</gene>
<proteinExistence type="predicted"/>
<dbReference type="EMBL" id="WJQU01000001">
    <property type="protein sequence ID" value="KAJ6647287.1"/>
    <property type="molecule type" value="Genomic_DNA"/>
</dbReference>
<keyword evidence="2" id="KW-1185">Reference proteome</keyword>
<dbReference type="AlphaFoldDB" id="A0A9Q0S6K5"/>
<name>A0A9Q0S6K5_9DIPT</name>
<evidence type="ECO:0000313" key="1">
    <source>
        <dbReference type="EMBL" id="KAJ6647287.1"/>
    </source>
</evidence>
<accession>A0A9Q0S6K5</accession>
<comment type="caution">
    <text evidence="1">The sequence shown here is derived from an EMBL/GenBank/DDBJ whole genome shotgun (WGS) entry which is preliminary data.</text>
</comment>
<protein>
    <submittedName>
        <fullName evidence="1">Uncharacterized protein</fullName>
    </submittedName>
</protein>
<evidence type="ECO:0000313" key="2">
    <source>
        <dbReference type="Proteomes" id="UP001151699"/>
    </source>
</evidence>